<keyword evidence="8" id="KW-0067">ATP-binding</keyword>
<dbReference type="InterPro" id="IPR013155">
    <property type="entry name" value="M/V/L/I-tRNA-synth_anticd-bd"/>
</dbReference>
<dbReference type="HAMAP" id="MF_02004">
    <property type="entry name" value="Val_tRNA_synth_type1"/>
    <property type="match status" value="1"/>
</dbReference>
<feature type="domain" description="ELP1 three-helical bundle" evidence="21">
    <location>
        <begin position="2146"/>
        <end position="2317"/>
    </location>
</feature>
<dbReference type="NCBIfam" id="TIGR00422">
    <property type="entry name" value="valS"/>
    <property type="match status" value="1"/>
</dbReference>
<feature type="domain" description="Methionyl/Valyl/Leucyl/Isoleucyl-tRNA synthetase anticodon-binding" evidence="17">
    <location>
        <begin position="778"/>
        <end position="922"/>
    </location>
</feature>
<keyword evidence="6 22" id="KW-0436">Ligase</keyword>
<dbReference type="InterPro" id="IPR002300">
    <property type="entry name" value="aa-tRNA-synth_Ia"/>
</dbReference>
<feature type="region of interest" description="Disordered" evidence="14">
    <location>
        <begin position="2233"/>
        <end position="2262"/>
    </location>
</feature>
<evidence type="ECO:0000313" key="22">
    <source>
        <dbReference type="EMBL" id="WFD17591.1"/>
    </source>
</evidence>
<dbReference type="NCBIfam" id="NF004349">
    <property type="entry name" value="PRK05729.1"/>
    <property type="match status" value="1"/>
</dbReference>
<dbReference type="PROSITE" id="PS00178">
    <property type="entry name" value="AA_TRNA_LIGASE_I"/>
    <property type="match status" value="1"/>
</dbReference>
<dbReference type="GO" id="GO:0004832">
    <property type="term" value="F:valine-tRNA ligase activity"/>
    <property type="evidence" value="ECO:0007669"/>
    <property type="project" value="UniProtKB-EC"/>
</dbReference>
<evidence type="ECO:0000256" key="8">
    <source>
        <dbReference type="ARBA" id="ARBA00022840"/>
    </source>
</evidence>
<feature type="compositionally biased region" description="Pro residues" evidence="14">
    <location>
        <begin position="1"/>
        <end position="18"/>
    </location>
</feature>
<dbReference type="GO" id="GO:0006438">
    <property type="term" value="P:valyl-tRNA aminoacylation"/>
    <property type="evidence" value="ECO:0007669"/>
    <property type="project" value="InterPro"/>
</dbReference>
<dbReference type="InterPro" id="IPR009008">
    <property type="entry name" value="Val/Leu/Ile-tRNA-synth_edit"/>
</dbReference>
<dbReference type="Gene3D" id="1.10.730.10">
    <property type="entry name" value="Isoleucyl-tRNA Synthetase, Domain 1"/>
    <property type="match status" value="1"/>
</dbReference>
<keyword evidence="5" id="KW-0963">Cytoplasm</keyword>
<evidence type="ECO:0000256" key="4">
    <source>
        <dbReference type="ARBA" id="ARBA00013169"/>
    </source>
</evidence>
<dbReference type="InterPro" id="IPR002303">
    <property type="entry name" value="Valyl-tRNA_ligase"/>
</dbReference>
<evidence type="ECO:0000256" key="3">
    <source>
        <dbReference type="ARBA" id="ARBA00005594"/>
    </source>
</evidence>
<feature type="domain" description="ELP1 TPR" evidence="19">
    <location>
        <begin position="1975"/>
        <end position="2136"/>
    </location>
</feature>
<evidence type="ECO:0000256" key="5">
    <source>
        <dbReference type="ARBA" id="ARBA00022490"/>
    </source>
</evidence>
<comment type="subcellular location">
    <subcellularLocation>
        <location evidence="2">Cytoplasm</location>
    </subcellularLocation>
    <subcellularLocation>
        <location evidence="1">Mitochondrion</location>
    </subcellularLocation>
</comment>
<dbReference type="GO" id="GO:0002161">
    <property type="term" value="F:aminoacyl-tRNA deacylase activity"/>
    <property type="evidence" value="ECO:0007669"/>
    <property type="project" value="InterPro"/>
</dbReference>
<evidence type="ECO:0000259" key="17">
    <source>
        <dbReference type="Pfam" id="PF08264"/>
    </source>
</evidence>
<keyword evidence="9" id="KW-0648">Protein biosynthesis</keyword>
<dbReference type="Gene3D" id="3.90.740.10">
    <property type="entry name" value="Valyl/Leucyl/Isoleucyl-tRNA synthetase, editing domain"/>
    <property type="match status" value="1"/>
</dbReference>
<evidence type="ECO:0000256" key="6">
    <source>
        <dbReference type="ARBA" id="ARBA00022598"/>
    </source>
</evidence>
<feature type="domain" description="Aminoacyl-tRNA synthetase class Ia" evidence="15">
    <location>
        <begin position="107"/>
        <end position="731"/>
    </location>
</feature>
<dbReference type="InterPro" id="IPR056169">
    <property type="entry name" value="HB_ELP1"/>
</dbReference>
<evidence type="ECO:0000259" key="18">
    <source>
        <dbReference type="Pfam" id="PF23797"/>
    </source>
</evidence>
<organism evidence="22 23">
    <name type="scientific">Malassezia arunalokei</name>
    <dbReference type="NCBI Taxonomy" id="1514897"/>
    <lineage>
        <taxon>Eukaryota</taxon>
        <taxon>Fungi</taxon>
        <taxon>Dikarya</taxon>
        <taxon>Basidiomycota</taxon>
        <taxon>Ustilaginomycotina</taxon>
        <taxon>Malasseziomycetes</taxon>
        <taxon>Malasseziales</taxon>
        <taxon>Malasseziaceae</taxon>
        <taxon>Malassezia</taxon>
    </lineage>
</organism>
<sequence>MSQPTEQPPAAPAPPAGGDPPAEGPSKSALKKAAKLAEKQAKSSAKNALKAEKGPAPASGSGAKKEKAKKETKDEPAWVDTTVPGEKKDLSSPMENGYNPLHVESSWYAWWEKRGFFTPRDDEPYDPAKTFVIPLPPPNVTGLLHIGHALTISIQDALIRFYRMKGYRTLYVPGFDHAGISTQTVVEKRLAKTEGKSRYDYGREAFLEKVFEWKDQYQSRISNQMRRLGASFDFSREAFTMDESRSAAVTENFCKLFEDGILYRENRLVNWCVYLNTTLSNLEVVQKTLPGRTLMNVPGYPPNERIEFGVIVSFVYPVVGSDEKIVVATTRPETILGDTAVAVHPDDERYKHLHGKMLQHPFIPERQVPLVTDSIAVDMAFGTGAVKITPAHDPNDYDVGKRHNLPFINILNDDGTLNANAGEFQGMKRFSARRAVVEALKAKGLYVETKDNPMVVPVCERSGDVIEPVMKPQWWVNCQPLAKAAVEKVQSDNMVIEPPQSKREFFRWMENIQDWCVSRQLWWGHRVPAYFVDMEGVEQDPADGQWWVVGRTQAQAEERAAEMAQGRPFTLKQDEDVLDTWFSSGLWPFSTLGWPQKDAKDMQHYYPTSMLETGWDILFFWVARMIMLGVHHTGQLPFKEVFCHAMVRDAHGRKMSKSLGNVIDPIDVIEGISLEGLHQRLREGNLDEKEINKAAQGQKKDYPRGIPQCGTDALRFTLCAYTAAGRDINLDIMRVEGYRKFCNKLWNATRFALLKLQDGYQPLCLADQDKFVPQSLVEKWILYRLNQTAQQLNQDMLQRSFMSATSCVYNFWLYDLCDVYIEAIKPITDAGADPSARLSAQHTLYACLDAGLKLLHPFMPFVTEELWHRLPQRPQETAETIAHARFPEWQAVHDFGKEAAYFDDVFATVRAVRGLAADYGLTSQIQAFVEVPNNEYRAVLESQCSVMHTLIKGCEKIVCVPSASDVPPGCVVASVSSTIQVHLLVSGLVDFDQELSKLAKKLTLNETQLQRTTALTQKPDWSKTPEDVRAHTQKRLDDLEAEKAALLQAQANFDKLLYDAPTKPWHGVVADTEGDDSVYVMRVERRDSVSQLTLAHITPTGTEELAVLEVASAAPHVPDVADFRLLADGGSSANHMPAICVIGSGGDIVLMPVDEEASAPAEVVGSVDQGILAAAWSPEEDVLVLITGGEKRLIVMTREFEVVSETMLSTEAFGDDQPVNVGWGSKSTQFHGSEGKQAAVAAANAPEENDPRGPLVPEDDGLPRISWRGDGAFFVTSSAEASNDTVHRILRTYTRTGTLSATSDRSVRGISHVLACRPTGNLIATTQRMGGPWAPGRHGRHDVVFFERNGLRHGEFSLREEHGSVPDLPSVSAEPLPPWSCEHQIRLVSWNADGSVLAVLLQRAGQYVLQLWTSGNYHWYLKHESTYEHLHAMTWHPEQPLTWYVSHARVERRTMCLETACSRGMPPHDAACASVVDGHLLYLTPFRLQNVPPPMCAVAIVDTPHHTVPHVPPATPVHVAWTTQSVEDQTTDMVAILYPDASVHVWSVEYGHLGAAHPRPRAPLTPQRVATYTRPDATHAYQVAVTLCDRVPCVAVLCMEGENTAMWTQCGTETCYQLLDGQGPWRLVSVPNSTSFALHDHRGDVTLFSPTLVPTPLDPLLAFCPTLHILPAEHEGTWQAIGLTSDGRLLAPHRVLAKDATSFTCTNHLLIWTTHSHEAMFVPLTCLTTTPQVSQLSRRVERGSRIVTAVPSAMSLVLQMPRGNLETTYPRPMVLDVIRDRLDRLEFGEALRVSRAHRVDLNLLHDHCPVAFLERVPTILAQIHHVDHINLLLSNLRNEDVTQSLYRPWDPSTRTPMEHLDTKVNQICDRFLEAMQAADERYYLSSILTAHVRKVPADYESGLRVLLKYMRTDMALAEEACKYIIFLVNADQLYNVALGMYDFELALLIAQQSPRDPREYVPFLREMRAKEPLAYQRFCMDDYLGRHAKALAWLAQAGGEHTETAMSYMVQHKLFREGLVAWAKDPVLLAEAYGRFADYLSSHQRPAEAATAYELAGRIDEALNAHKEADQWQRALTLALEQRMSAQALLHLTRELADQLEEQHKYEQAARVLLRIPDLERAIDLLCRANAFVDAQYECAVHARWDLVETHVAPATLEAQSSLIDEADEIEEQLSKQVARLFELDAKRTHDPAAFYVDDDAPGMDNIDVMSDMSQVTQFTRYTTATSVAPSMSTLSLGSKSRQRAKAKKEEKKKNTGKKGSIYEEGYLHESLQKLLHTRLGTLQQDTKRLLPLLVTLGEKHRNAAQRLQDRLLALEAHAHKAVADLTERHARQVQERAEMAQALASQVTQLAHAPGAQADAASAVLATVWRWRHMQEPPKAVPRVSNEAWKLHFLEPA</sequence>
<dbReference type="EMBL" id="CP119923">
    <property type="protein sequence ID" value="WFD17591.1"/>
    <property type="molecule type" value="Genomic_DNA"/>
</dbReference>
<evidence type="ECO:0000256" key="12">
    <source>
        <dbReference type="ARBA" id="ARBA00040837"/>
    </source>
</evidence>
<evidence type="ECO:0000259" key="20">
    <source>
        <dbReference type="Pfam" id="PF23925"/>
    </source>
</evidence>
<dbReference type="Pfam" id="PF23878">
    <property type="entry name" value="TPR_ELP1"/>
    <property type="match status" value="1"/>
</dbReference>
<comment type="catalytic activity">
    <reaction evidence="13">
        <text>tRNA(Val) + L-valine + ATP = L-valyl-tRNA(Val) + AMP + diphosphate</text>
        <dbReference type="Rhea" id="RHEA:10704"/>
        <dbReference type="Rhea" id="RHEA-COMP:9672"/>
        <dbReference type="Rhea" id="RHEA-COMP:9708"/>
        <dbReference type="ChEBI" id="CHEBI:30616"/>
        <dbReference type="ChEBI" id="CHEBI:33019"/>
        <dbReference type="ChEBI" id="CHEBI:57762"/>
        <dbReference type="ChEBI" id="CHEBI:78442"/>
        <dbReference type="ChEBI" id="CHEBI:78537"/>
        <dbReference type="ChEBI" id="CHEBI:456215"/>
        <dbReference type="EC" id="6.1.1.9"/>
    </reaction>
</comment>
<gene>
    <name evidence="22" type="primary">VAS1</name>
    <name evidence="22" type="ORF">MARU1_003650</name>
</gene>
<evidence type="ECO:0000256" key="7">
    <source>
        <dbReference type="ARBA" id="ARBA00022741"/>
    </source>
</evidence>
<feature type="compositionally biased region" description="Basic and acidic residues" evidence="14">
    <location>
        <begin position="63"/>
        <end position="76"/>
    </location>
</feature>
<dbReference type="SUPFAM" id="SSF47323">
    <property type="entry name" value="Anticodon-binding domain of a subclass of class I aminoacyl-tRNA synthetases"/>
    <property type="match status" value="1"/>
</dbReference>
<dbReference type="Pfam" id="PF04762">
    <property type="entry name" value="Beta-prop_ELP1_1st"/>
    <property type="match status" value="1"/>
</dbReference>
<dbReference type="InterPro" id="IPR056165">
    <property type="entry name" value="Beta-prop_ELP1_2nd"/>
</dbReference>
<dbReference type="InterPro" id="IPR001412">
    <property type="entry name" value="aa-tRNA-synth_I_CS"/>
</dbReference>
<dbReference type="InterPro" id="IPR056166">
    <property type="entry name" value="TPR_ELP1"/>
</dbReference>
<dbReference type="Pfam" id="PF23797">
    <property type="entry name" value="Beta-prop_ELP1_2nd"/>
    <property type="match status" value="1"/>
</dbReference>
<feature type="compositionally biased region" description="Low complexity" evidence="14">
    <location>
        <begin position="19"/>
        <end position="28"/>
    </location>
</feature>
<dbReference type="FunFam" id="3.90.740.10:FF:000005">
    <property type="entry name" value="Valine--tRNA ligase, mitochondrial"/>
    <property type="match status" value="1"/>
</dbReference>
<feature type="domain" description="ELP1 N-terminal second beta-propeller" evidence="18">
    <location>
        <begin position="1475"/>
        <end position="1747"/>
    </location>
</feature>
<dbReference type="GO" id="GO:0005739">
    <property type="term" value="C:mitochondrion"/>
    <property type="evidence" value="ECO:0007669"/>
    <property type="project" value="UniProtKB-SubCell"/>
</dbReference>
<feature type="region of interest" description="Disordered" evidence="14">
    <location>
        <begin position="1"/>
        <end position="92"/>
    </location>
</feature>
<protein>
    <recommendedName>
        <fullName evidence="12">Valine--tRNA ligase, mitochondrial</fullName>
        <ecNumber evidence="4">6.1.1.9</ecNumber>
    </recommendedName>
    <alternativeName>
        <fullName evidence="11">Valyl-tRNA synthetase</fullName>
    </alternativeName>
</protein>
<evidence type="ECO:0000256" key="9">
    <source>
        <dbReference type="ARBA" id="ARBA00022917"/>
    </source>
</evidence>
<comment type="similarity">
    <text evidence="3">Belongs to the class-I aminoacyl-tRNA synthetase family.</text>
</comment>
<dbReference type="SUPFAM" id="SSF82171">
    <property type="entry name" value="DPP6 N-terminal domain-like"/>
    <property type="match status" value="1"/>
</dbReference>
<dbReference type="CDD" id="cd00817">
    <property type="entry name" value="ValRS_core"/>
    <property type="match status" value="1"/>
</dbReference>
<keyword evidence="10" id="KW-0030">Aminoacyl-tRNA synthetase</keyword>
<dbReference type="GO" id="GO:0005829">
    <property type="term" value="C:cytosol"/>
    <property type="evidence" value="ECO:0007669"/>
    <property type="project" value="TreeGrafter"/>
</dbReference>
<dbReference type="PANTHER" id="PTHR11946:SF109">
    <property type="entry name" value="VALINE--TRNA LIGASE"/>
    <property type="match status" value="1"/>
</dbReference>
<dbReference type="InterPro" id="IPR056167">
    <property type="entry name" value="A-sol_ELP1"/>
</dbReference>
<dbReference type="CDD" id="cd07962">
    <property type="entry name" value="Anticodon_Ia_Val"/>
    <property type="match status" value="1"/>
</dbReference>
<evidence type="ECO:0000256" key="1">
    <source>
        <dbReference type="ARBA" id="ARBA00004173"/>
    </source>
</evidence>
<evidence type="ECO:0000256" key="10">
    <source>
        <dbReference type="ARBA" id="ARBA00023146"/>
    </source>
</evidence>
<name>A0AAJ6CM03_9BASI</name>
<dbReference type="InterPro" id="IPR056164">
    <property type="entry name" value="Beta-prop_ELP1_1st"/>
</dbReference>
<accession>A0AAJ6CM03</accession>
<evidence type="ECO:0000259" key="15">
    <source>
        <dbReference type="Pfam" id="PF00133"/>
    </source>
</evidence>
<keyword evidence="23" id="KW-1185">Reference proteome</keyword>
<dbReference type="Proteomes" id="UP001217582">
    <property type="component" value="Chromosome 8"/>
</dbReference>
<dbReference type="Pfam" id="PF23936">
    <property type="entry name" value="HB_ELP1"/>
    <property type="match status" value="1"/>
</dbReference>
<feature type="domain" description="ELP1 first N-terminal beta-propeller" evidence="16">
    <location>
        <begin position="1069"/>
        <end position="1438"/>
    </location>
</feature>
<evidence type="ECO:0000256" key="2">
    <source>
        <dbReference type="ARBA" id="ARBA00004496"/>
    </source>
</evidence>
<dbReference type="EC" id="6.1.1.9" evidence="4"/>
<evidence type="ECO:0000256" key="14">
    <source>
        <dbReference type="SAM" id="MobiDB-lite"/>
    </source>
</evidence>
<dbReference type="InterPro" id="IPR033705">
    <property type="entry name" value="Anticodon_Ia_Val"/>
</dbReference>
<dbReference type="InterPro" id="IPR037118">
    <property type="entry name" value="Val-tRNA_synth_C_sf"/>
</dbReference>
<dbReference type="FunFam" id="1.10.730.10:FF:000009">
    <property type="entry name" value="Valine--tRNA ligase, mitochondrial"/>
    <property type="match status" value="1"/>
</dbReference>
<dbReference type="Pfam" id="PF23925">
    <property type="entry name" value="A-sol_ELP1"/>
    <property type="match status" value="1"/>
</dbReference>
<evidence type="ECO:0000313" key="23">
    <source>
        <dbReference type="Proteomes" id="UP001217582"/>
    </source>
</evidence>
<feature type="region of interest" description="Disordered" evidence="14">
    <location>
        <begin position="1233"/>
        <end position="1260"/>
    </location>
</feature>
<dbReference type="PRINTS" id="PR00986">
    <property type="entry name" value="TRNASYNTHVAL"/>
</dbReference>
<keyword evidence="7" id="KW-0547">Nucleotide-binding</keyword>
<dbReference type="InterPro" id="IPR014729">
    <property type="entry name" value="Rossmann-like_a/b/a_fold"/>
</dbReference>
<proteinExistence type="inferred from homology"/>
<evidence type="ECO:0000259" key="16">
    <source>
        <dbReference type="Pfam" id="PF04762"/>
    </source>
</evidence>
<dbReference type="GO" id="GO:0005524">
    <property type="term" value="F:ATP binding"/>
    <property type="evidence" value="ECO:0007669"/>
    <property type="project" value="UniProtKB-KW"/>
</dbReference>
<reference evidence="22 23" key="1">
    <citation type="submission" date="2023-03" db="EMBL/GenBank/DDBJ databases">
        <title>Mating type loci evolution in Malassezia.</title>
        <authorList>
            <person name="Coelho M.A."/>
        </authorList>
    </citation>
    <scope>NUCLEOTIDE SEQUENCE [LARGE SCALE GENOMIC DNA]</scope>
    <source>
        <strain evidence="22 23">CBS 13387</strain>
    </source>
</reference>
<dbReference type="InterPro" id="IPR009080">
    <property type="entry name" value="tRNAsynth_Ia_anticodon-bd"/>
</dbReference>
<dbReference type="PANTHER" id="PTHR11946">
    <property type="entry name" value="VALYL-TRNA SYNTHETASES"/>
    <property type="match status" value="1"/>
</dbReference>
<dbReference type="SUPFAM" id="SSF50677">
    <property type="entry name" value="ValRS/IleRS/LeuRS editing domain"/>
    <property type="match status" value="1"/>
</dbReference>
<dbReference type="SUPFAM" id="SSF52374">
    <property type="entry name" value="Nucleotidylyl transferase"/>
    <property type="match status" value="1"/>
</dbReference>
<dbReference type="Pfam" id="PF00133">
    <property type="entry name" value="tRNA-synt_1"/>
    <property type="match status" value="1"/>
</dbReference>
<evidence type="ECO:0000259" key="19">
    <source>
        <dbReference type="Pfam" id="PF23878"/>
    </source>
</evidence>
<dbReference type="Pfam" id="PF08264">
    <property type="entry name" value="Anticodon_1"/>
    <property type="match status" value="1"/>
</dbReference>
<dbReference type="Gene3D" id="3.40.50.620">
    <property type="entry name" value="HUPs"/>
    <property type="match status" value="2"/>
</dbReference>
<evidence type="ECO:0000256" key="13">
    <source>
        <dbReference type="ARBA" id="ARBA00047552"/>
    </source>
</evidence>
<dbReference type="Gene3D" id="1.10.287.380">
    <property type="entry name" value="Valyl-tRNA synthetase, C-terminal domain"/>
    <property type="match status" value="1"/>
</dbReference>
<evidence type="ECO:0000259" key="21">
    <source>
        <dbReference type="Pfam" id="PF23936"/>
    </source>
</evidence>
<dbReference type="FunFam" id="3.40.50.620:FF:000078">
    <property type="entry name" value="Valine--tRNA ligase, mitochondrial"/>
    <property type="match status" value="1"/>
</dbReference>
<dbReference type="FunFam" id="3.40.50.620:FF:000020">
    <property type="entry name" value="Valine--tRNA ligase, mitochondrial"/>
    <property type="match status" value="1"/>
</dbReference>
<evidence type="ECO:0000256" key="11">
    <source>
        <dbReference type="ARBA" id="ARBA00029936"/>
    </source>
</evidence>
<feature type="domain" description="ELP1 alpha-solenoid" evidence="20">
    <location>
        <begin position="1771"/>
        <end position="1966"/>
    </location>
</feature>